<evidence type="ECO:0000313" key="2">
    <source>
        <dbReference type="Proteomes" id="UP000789525"/>
    </source>
</evidence>
<dbReference type="Proteomes" id="UP000789525">
    <property type="component" value="Unassembled WGS sequence"/>
</dbReference>
<comment type="caution">
    <text evidence="1">The sequence shown here is derived from an EMBL/GenBank/DDBJ whole genome shotgun (WGS) entry which is preliminary data.</text>
</comment>
<gene>
    <name evidence="1" type="ORF">ACOLOM_LOCUS2352</name>
</gene>
<feature type="non-terminal residue" evidence="1">
    <location>
        <position position="1189"/>
    </location>
</feature>
<reference evidence="1" key="1">
    <citation type="submission" date="2021-06" db="EMBL/GenBank/DDBJ databases">
        <authorList>
            <person name="Kallberg Y."/>
            <person name="Tangrot J."/>
            <person name="Rosling A."/>
        </authorList>
    </citation>
    <scope>NUCLEOTIDE SEQUENCE</scope>
    <source>
        <strain evidence="1">CL356</strain>
    </source>
</reference>
<proteinExistence type="predicted"/>
<keyword evidence="2" id="KW-1185">Reference proteome</keyword>
<sequence>MAAPNSTNDSNGNTLNEGWSVLCEVSKEELPKAILKRKFEGEFLSTEIIFKCRRERLISNLILELSEKCKIQSKASVSVVTFLGLTNSEATSSLSSIANAIVEKTVFGQSSVFSKSTNTMSLTKIFYQRGLWIYCDPAKNTIYLLLDSINDSDTLLNLWRDTQSTIENGLAQPISKLDANLVSLLRTISSVKRHVMPHANNFMNLCWQHLDIPTPYGPSSISGYGGRLGNTQGGVTTPGRCVPFLLFLFLEVQLSTTSMTDGNKSESSHEKLFTLPPPSSQFFVHLIPRGSTGNLLTPDPAFSFVSSSRHAHENNKIDIESLLRRRKGIVQRGAENFEIKLFKDFTLSWIKWAATGYPRSFVKRGVTSSELPNAEQWISGSVALRELLFGNLGKEILERKSFSTVGDTLNRRLKDCVQINNRFSASHCAQVLRKAIDIYLLESPTYYNKQYHDVKLERALRFYMPSARGPCIQSYAEKLKEECRNIWERGRQKCEKRSLSGHECVLGLDHDSESSESGGGKYNVKKVLKHRSSFQPLHACNCGRSRKERDDPFDLIVKGNQFLLKNVTSSTLMWSLIRLGPGTTYRSNLGLDKMDGFATNANFLLPMDISSATKKAHEEMATACDSSGWTVDVADGDSKTKKSRVKGSKQKGKSGEEQKNDIGAAWPSLGSDNVQNDVAREIQQNPMQTDESFIASDTKGLKGGDMSKEKRNRRGVRNNPKKDRTGVGSSTSKDASPNFPSKVDYQMLKGYLGVEYECPIGHRFMSCGRGQVCKLGHAGHIKETANTLLEQDLPIYIICPCNSSTNNSPTFAQLQRVVIVTPDSSALVALNPIIKETIEQEGEVFIEQGEVFEEQTLDESGNDANSMEDMDEDNDEDRAGDVVDLIDDSIQGFFSHQAVSGGGDDKSFLWRTDTGEQLYELTGHTDTVTSVMFSKNGEFVASGGMDGKILVWKVDGGELVASLEGPDEVMWIDWHPKGTILLAGANDASIWMWQLPSGNCMNVFSGHSKAVTVGQFTPDGKKIVSGSDDSSLIIWDPKTASPILKITSDDLRFHQAGLTALATNKDSTLVLTGSMDNSSRLVNMSSGVILGSFQDHSESVEAVGFCDVLPLVATGSVDSKLNIWDVNTMRLRQTCQHDDAIIKLKWHSESPLLTTCSADKTVRVWDARTGNCERIWHGHQNSILDFAIS</sequence>
<name>A0ACA9KU34_9GLOM</name>
<evidence type="ECO:0000313" key="1">
    <source>
        <dbReference type="EMBL" id="CAG8490317.1"/>
    </source>
</evidence>
<dbReference type="EMBL" id="CAJVPT010003005">
    <property type="protein sequence ID" value="CAG8490317.1"/>
    <property type="molecule type" value="Genomic_DNA"/>
</dbReference>
<organism evidence="1 2">
    <name type="scientific">Acaulospora colombiana</name>
    <dbReference type="NCBI Taxonomy" id="27376"/>
    <lineage>
        <taxon>Eukaryota</taxon>
        <taxon>Fungi</taxon>
        <taxon>Fungi incertae sedis</taxon>
        <taxon>Mucoromycota</taxon>
        <taxon>Glomeromycotina</taxon>
        <taxon>Glomeromycetes</taxon>
        <taxon>Diversisporales</taxon>
        <taxon>Acaulosporaceae</taxon>
        <taxon>Acaulospora</taxon>
    </lineage>
</organism>
<protein>
    <submittedName>
        <fullName evidence="1">1111_t:CDS:1</fullName>
    </submittedName>
</protein>
<accession>A0ACA9KU34</accession>